<comment type="caution">
    <text evidence="2">The sequence shown here is derived from an EMBL/GenBank/DDBJ whole genome shotgun (WGS) entry which is preliminary data.</text>
</comment>
<sequence>MRSMMNTFSYNITRNAPVRDTHNRLVIGAGHVIPDLITTGGMPPLQLSSNDVYVTQEPSSSYTTISSTEVKDPNDLIVIASAEAYTMIAGKLIEVCNNVLSEYTHRTKGQYHDPHNWREIHLRIVSDEAKFRFETTHLIAMAREQKVLTSYRTLLRNTDIDTAFRVAGEMAHMLGKIDVERSRHTHVMCLTKDADVMEPYVHFLKQLAESESFTKVTTVNVLPYALRSPHVRIAEERSITSYEGLQVSTRAADNDDAPSSDIHAKTEDELINPQIHEDASSDSEGSQDDIEDITQHALETDNHSTRSSTAFPTLASFMPQRMDIIFGETHGAHHAMISQKYNLQAGDAEHACYDKGFDVNRAHDM</sequence>
<organism evidence="2 3">
    <name type="scientific">Cymbomonas tetramitiformis</name>
    <dbReference type="NCBI Taxonomy" id="36881"/>
    <lineage>
        <taxon>Eukaryota</taxon>
        <taxon>Viridiplantae</taxon>
        <taxon>Chlorophyta</taxon>
        <taxon>Pyramimonadophyceae</taxon>
        <taxon>Pyramimonadales</taxon>
        <taxon>Pyramimonadaceae</taxon>
        <taxon>Cymbomonas</taxon>
    </lineage>
</organism>
<dbReference type="EMBL" id="LGRX02030310">
    <property type="protein sequence ID" value="KAK3245807.1"/>
    <property type="molecule type" value="Genomic_DNA"/>
</dbReference>
<feature type="region of interest" description="Disordered" evidence="1">
    <location>
        <begin position="247"/>
        <end position="272"/>
    </location>
</feature>
<accession>A0AAE0BZU0</accession>
<proteinExistence type="predicted"/>
<gene>
    <name evidence="2" type="ORF">CYMTET_44628</name>
</gene>
<dbReference type="AlphaFoldDB" id="A0AAE0BZU0"/>
<keyword evidence="3" id="KW-1185">Reference proteome</keyword>
<evidence type="ECO:0000313" key="2">
    <source>
        <dbReference type="EMBL" id="KAK3245807.1"/>
    </source>
</evidence>
<reference evidence="2 3" key="1">
    <citation type="journal article" date="2015" name="Genome Biol. Evol.">
        <title>Comparative Genomics of a Bacterivorous Green Alga Reveals Evolutionary Causalities and Consequences of Phago-Mixotrophic Mode of Nutrition.</title>
        <authorList>
            <person name="Burns J.A."/>
            <person name="Paasch A."/>
            <person name="Narechania A."/>
            <person name="Kim E."/>
        </authorList>
    </citation>
    <scope>NUCLEOTIDE SEQUENCE [LARGE SCALE GENOMIC DNA]</scope>
    <source>
        <strain evidence="2 3">PLY_AMNH</strain>
    </source>
</reference>
<evidence type="ECO:0000313" key="3">
    <source>
        <dbReference type="Proteomes" id="UP001190700"/>
    </source>
</evidence>
<protein>
    <submittedName>
        <fullName evidence="2">Uncharacterized protein</fullName>
    </submittedName>
</protein>
<dbReference type="Proteomes" id="UP001190700">
    <property type="component" value="Unassembled WGS sequence"/>
</dbReference>
<name>A0AAE0BZU0_9CHLO</name>
<evidence type="ECO:0000256" key="1">
    <source>
        <dbReference type="SAM" id="MobiDB-lite"/>
    </source>
</evidence>